<dbReference type="NCBIfam" id="NF004070">
    <property type="entry name" value="PRK05580.2-2"/>
    <property type="match status" value="1"/>
</dbReference>
<keyword evidence="15" id="KW-1185">Reference proteome</keyword>
<dbReference type="InterPro" id="IPR040498">
    <property type="entry name" value="PriA_CRR"/>
</dbReference>
<dbReference type="GO" id="GO:0043138">
    <property type="term" value="F:3'-5' DNA helicase activity"/>
    <property type="evidence" value="ECO:0007669"/>
    <property type="project" value="UniProtKB-EC"/>
</dbReference>
<keyword evidence="10 12" id="KW-0413">Isomerase</keyword>
<reference evidence="14 15" key="1">
    <citation type="submission" date="2020-03" db="EMBL/GenBank/DDBJ databases">
        <title>Genomic Encyclopedia of Type Strains, Phase IV (KMG-IV): sequencing the most valuable type-strain genomes for metagenomic binning, comparative biology and taxonomic classification.</title>
        <authorList>
            <person name="Goeker M."/>
        </authorList>
    </citation>
    <scope>NUCLEOTIDE SEQUENCE [LARGE SCALE GENOMIC DNA]</scope>
    <source>
        <strain evidence="14 15">DSM 19867</strain>
    </source>
</reference>
<feature type="binding site" evidence="12">
    <location>
        <position position="436"/>
    </location>
    <ligand>
        <name>Zn(2+)</name>
        <dbReference type="ChEBI" id="CHEBI:29105"/>
        <label>1</label>
    </ligand>
</feature>
<evidence type="ECO:0000256" key="1">
    <source>
        <dbReference type="ARBA" id="ARBA00022515"/>
    </source>
</evidence>
<keyword evidence="7 12" id="KW-0862">Zinc</keyword>
<dbReference type="GO" id="GO:0005524">
    <property type="term" value="F:ATP binding"/>
    <property type="evidence" value="ECO:0007669"/>
    <property type="project" value="UniProtKB-UniRule"/>
</dbReference>
<comment type="cofactor">
    <cofactor evidence="12">
        <name>Zn(2+)</name>
        <dbReference type="ChEBI" id="CHEBI:29105"/>
    </cofactor>
    <text evidence="12">Binds 2 zinc ions per subunit.</text>
</comment>
<dbReference type="NCBIfam" id="TIGR00595">
    <property type="entry name" value="priA"/>
    <property type="match status" value="1"/>
</dbReference>
<dbReference type="FunFam" id="3.40.50.300:FF:000489">
    <property type="entry name" value="Primosome assembly protein PriA"/>
    <property type="match status" value="1"/>
</dbReference>
<dbReference type="SUPFAM" id="SSF52540">
    <property type="entry name" value="P-loop containing nucleoside triphosphate hydrolases"/>
    <property type="match status" value="2"/>
</dbReference>
<dbReference type="GO" id="GO:0006302">
    <property type="term" value="P:double-strand break repair"/>
    <property type="evidence" value="ECO:0007669"/>
    <property type="project" value="InterPro"/>
</dbReference>
<comment type="catalytic activity">
    <reaction evidence="11 12">
        <text>ATP + H2O = ADP + phosphate + H(+)</text>
        <dbReference type="Rhea" id="RHEA:13065"/>
        <dbReference type="ChEBI" id="CHEBI:15377"/>
        <dbReference type="ChEBI" id="CHEBI:15378"/>
        <dbReference type="ChEBI" id="CHEBI:30616"/>
        <dbReference type="ChEBI" id="CHEBI:43474"/>
        <dbReference type="ChEBI" id="CHEBI:456216"/>
        <dbReference type="EC" id="5.6.2.4"/>
    </reaction>
</comment>
<dbReference type="Pfam" id="PF17764">
    <property type="entry name" value="PriA_3primeBD"/>
    <property type="match status" value="1"/>
</dbReference>
<evidence type="ECO:0000256" key="5">
    <source>
        <dbReference type="ARBA" id="ARBA00022801"/>
    </source>
</evidence>
<dbReference type="InterPro" id="IPR041222">
    <property type="entry name" value="PriA_3primeBD"/>
</dbReference>
<dbReference type="InterPro" id="IPR042115">
    <property type="entry name" value="PriA_3primeBD_sf"/>
</dbReference>
<comment type="caution">
    <text evidence="14">The sequence shown here is derived from an EMBL/GenBank/DDBJ whole genome shotgun (WGS) entry which is preliminary data.</text>
</comment>
<evidence type="ECO:0000256" key="10">
    <source>
        <dbReference type="ARBA" id="ARBA00023235"/>
    </source>
</evidence>
<dbReference type="PROSITE" id="PS51192">
    <property type="entry name" value="HELICASE_ATP_BIND_1"/>
    <property type="match status" value="1"/>
</dbReference>
<keyword evidence="2 12" id="KW-0235">DNA replication</keyword>
<comment type="function">
    <text evidence="12">Initiates the restart of stalled replication forks, which reloads the replicative helicase on sites other than the origin of replication. Recognizes and binds to abandoned replication forks and remodels them to uncover a helicase loading site. Promotes assembly of the primosome at these replication forks.</text>
</comment>
<dbReference type="GO" id="GO:1990077">
    <property type="term" value="C:primosome complex"/>
    <property type="evidence" value="ECO:0007669"/>
    <property type="project" value="UniProtKB-UniRule"/>
</dbReference>
<dbReference type="Proteomes" id="UP000570514">
    <property type="component" value="Unassembled WGS sequence"/>
</dbReference>
<dbReference type="Gene3D" id="3.40.1440.60">
    <property type="entry name" value="PriA, 3(prime) DNA-binding domain"/>
    <property type="match status" value="1"/>
</dbReference>
<dbReference type="AlphaFoldDB" id="A0A846MZB0"/>
<dbReference type="SMART" id="SM00490">
    <property type="entry name" value="HELICc"/>
    <property type="match status" value="1"/>
</dbReference>
<feature type="binding site" evidence="12">
    <location>
        <position position="463"/>
    </location>
    <ligand>
        <name>Zn(2+)</name>
        <dbReference type="ChEBI" id="CHEBI:29105"/>
        <label>2</label>
    </ligand>
</feature>
<dbReference type="InterPro" id="IPR014001">
    <property type="entry name" value="Helicase_ATP-bd"/>
</dbReference>
<comment type="subunit">
    <text evidence="12">Component of the replication restart primosome.</text>
</comment>
<evidence type="ECO:0000256" key="6">
    <source>
        <dbReference type="ARBA" id="ARBA00022806"/>
    </source>
</evidence>
<dbReference type="Pfam" id="PF00270">
    <property type="entry name" value="DEAD"/>
    <property type="match status" value="1"/>
</dbReference>
<dbReference type="HAMAP" id="MF_00983">
    <property type="entry name" value="PriA"/>
    <property type="match status" value="1"/>
</dbReference>
<dbReference type="PANTHER" id="PTHR30580:SF0">
    <property type="entry name" value="PRIMOSOMAL PROTEIN N"/>
    <property type="match status" value="1"/>
</dbReference>
<sequence>MSADNPTRAGDYRASVLLPLPLSGAYDYKLTLPAKRGAIVTAPLGPRQSLGVVWGSAEGGVAEAKLKLAEPLDGAPHLPGSLCDFIDWVAQYTLTLPGMVLAMALRSRQAFEPETMRTAYISGNGVPAKMTPARQRVLDTAKDGLARSVPQLAEEANVTPAVVRGLVDCGALQAIELPEFDPYRPPDPDFDVPKLNTEQALAAEVMRGAVRGRRFGVSLLDGITGSGKTETYFEAVAEALREGRQTLILLPEIALTVQFLDRFAARFGVRPAEWHSDLSPRERRRVYRAVMSGEAKIVVGARSALFLPFADLGLIVVDEEHEQAYKQEDGAIYHARDMAVVRARFAQCPVILASATPSLESYVNAKNGRYAHLTLTNRHGAAELPEVRLIDLREDRGDPGTFLSPTLRENIARTVAAGEQAMLFLNRRGYAPLTLCEACGHKLVCRQCSAWLVEHRYRKRLVCHHCGYETGLPPACPQCGTEGKFIACGPGVERVAEEFKALFPDARMAIASSDTMGGPAEMQAAIRAMQKREIDVLIGTQIVAKGHHFPQLTLVGVVDADLGGSDGDLRARERTFQLLHQVSGRAGRAEKPGLVLLQTRNPKDAVMQALTASDRDAFYEQERKYREIIHAPPFGRLAALILSGHDGEAVREAGRVLAKTAPSARGIKVWGPTPAFYALLRGQTRERLLVQTEKSIDIQAYLRTWLKDATIPKSVRLVVDVDPVSFF</sequence>
<keyword evidence="8 12" id="KW-0067">ATP-binding</keyword>
<evidence type="ECO:0000313" key="14">
    <source>
        <dbReference type="EMBL" id="NIK88277.1"/>
    </source>
</evidence>
<dbReference type="Pfam" id="PF18074">
    <property type="entry name" value="PriA_C"/>
    <property type="match status" value="1"/>
</dbReference>
<dbReference type="RefSeq" id="WP_167082467.1">
    <property type="nucleotide sequence ID" value="NZ_BAAADC010000001.1"/>
</dbReference>
<dbReference type="GO" id="GO:0003677">
    <property type="term" value="F:DNA binding"/>
    <property type="evidence" value="ECO:0007669"/>
    <property type="project" value="UniProtKB-UniRule"/>
</dbReference>
<dbReference type="InterPro" id="IPR027417">
    <property type="entry name" value="P-loop_NTPase"/>
</dbReference>
<feature type="binding site" evidence="12">
    <location>
        <position position="476"/>
    </location>
    <ligand>
        <name>Zn(2+)</name>
        <dbReference type="ChEBI" id="CHEBI:29105"/>
        <label>1</label>
    </ligand>
</feature>
<keyword evidence="6 12" id="KW-0347">Helicase</keyword>
<evidence type="ECO:0000256" key="7">
    <source>
        <dbReference type="ARBA" id="ARBA00022833"/>
    </source>
</evidence>
<name>A0A846MZB0_9PROT</name>
<dbReference type="InterPro" id="IPR001650">
    <property type="entry name" value="Helicase_C-like"/>
</dbReference>
<dbReference type="Pfam" id="PF18319">
    <property type="entry name" value="Zn_ribbon_PriA"/>
    <property type="match status" value="1"/>
</dbReference>
<feature type="binding site" evidence="12">
    <location>
        <position position="439"/>
    </location>
    <ligand>
        <name>Zn(2+)</name>
        <dbReference type="ChEBI" id="CHEBI:29105"/>
        <label>1</label>
    </ligand>
</feature>
<proteinExistence type="inferred from homology"/>
<evidence type="ECO:0000313" key="15">
    <source>
        <dbReference type="Proteomes" id="UP000570514"/>
    </source>
</evidence>
<dbReference type="InterPro" id="IPR041236">
    <property type="entry name" value="PriA_C"/>
</dbReference>
<protein>
    <recommendedName>
        <fullName evidence="12">Replication restart protein PriA</fullName>
    </recommendedName>
    <alternativeName>
        <fullName evidence="12">ATP-dependent DNA helicase PriA</fullName>
        <ecNumber evidence="12">5.6.2.4</ecNumber>
    </alternativeName>
    <alternativeName>
        <fullName evidence="12">DNA 3'-5' helicase PriA</fullName>
    </alternativeName>
</protein>
<dbReference type="InterPro" id="IPR011545">
    <property type="entry name" value="DEAD/DEAH_box_helicase_dom"/>
</dbReference>
<feature type="binding site" evidence="12">
    <location>
        <position position="466"/>
    </location>
    <ligand>
        <name>Zn(2+)</name>
        <dbReference type="ChEBI" id="CHEBI:29105"/>
        <label>2</label>
    </ligand>
</feature>
<keyword evidence="4 12" id="KW-0547">Nucleotide-binding</keyword>
<evidence type="ECO:0000259" key="13">
    <source>
        <dbReference type="PROSITE" id="PS51192"/>
    </source>
</evidence>
<evidence type="ECO:0000256" key="2">
    <source>
        <dbReference type="ARBA" id="ARBA00022705"/>
    </source>
</evidence>
<accession>A0A846MZB0</accession>
<feature type="binding site" evidence="12">
    <location>
        <position position="479"/>
    </location>
    <ligand>
        <name>Zn(2+)</name>
        <dbReference type="ChEBI" id="CHEBI:29105"/>
        <label>1</label>
    </ligand>
</feature>
<dbReference type="Pfam" id="PF00271">
    <property type="entry name" value="Helicase_C"/>
    <property type="match status" value="1"/>
</dbReference>
<evidence type="ECO:0000256" key="4">
    <source>
        <dbReference type="ARBA" id="ARBA00022741"/>
    </source>
</evidence>
<evidence type="ECO:0000256" key="11">
    <source>
        <dbReference type="ARBA" id="ARBA00048988"/>
    </source>
</evidence>
<keyword evidence="3 12" id="KW-0479">Metal-binding</keyword>
<dbReference type="InterPro" id="IPR005259">
    <property type="entry name" value="PriA"/>
</dbReference>
<comment type="catalytic activity">
    <reaction evidence="12">
        <text>Couples ATP hydrolysis with the unwinding of duplex DNA by translocating in the 3'-5' direction.</text>
        <dbReference type="EC" id="5.6.2.4"/>
    </reaction>
</comment>
<feature type="domain" description="Helicase ATP-binding" evidence="13">
    <location>
        <begin position="209"/>
        <end position="375"/>
    </location>
</feature>
<evidence type="ECO:0000256" key="3">
    <source>
        <dbReference type="ARBA" id="ARBA00022723"/>
    </source>
</evidence>
<evidence type="ECO:0000256" key="12">
    <source>
        <dbReference type="HAMAP-Rule" id="MF_00983"/>
    </source>
</evidence>
<keyword evidence="9 12" id="KW-0238">DNA-binding</keyword>
<gene>
    <name evidence="12" type="primary">priA</name>
    <name evidence="14" type="ORF">FHS83_001595</name>
</gene>
<feature type="binding site" evidence="12">
    <location>
        <position position="448"/>
    </location>
    <ligand>
        <name>Zn(2+)</name>
        <dbReference type="ChEBI" id="CHEBI:29105"/>
        <label>2</label>
    </ligand>
</feature>
<dbReference type="GO" id="GO:0008270">
    <property type="term" value="F:zinc ion binding"/>
    <property type="evidence" value="ECO:0007669"/>
    <property type="project" value="UniProtKB-UniRule"/>
</dbReference>
<dbReference type="Gene3D" id="3.40.50.300">
    <property type="entry name" value="P-loop containing nucleotide triphosphate hydrolases"/>
    <property type="match status" value="2"/>
</dbReference>
<keyword evidence="1 12" id="KW-0639">Primosome</keyword>
<dbReference type="EC" id="5.6.2.4" evidence="12"/>
<dbReference type="EMBL" id="JAASRM010000001">
    <property type="protein sequence ID" value="NIK88277.1"/>
    <property type="molecule type" value="Genomic_DNA"/>
</dbReference>
<dbReference type="GO" id="GO:0006270">
    <property type="term" value="P:DNA replication initiation"/>
    <property type="evidence" value="ECO:0007669"/>
    <property type="project" value="TreeGrafter"/>
</dbReference>
<dbReference type="CDD" id="cd17929">
    <property type="entry name" value="DEXHc_priA"/>
    <property type="match status" value="1"/>
</dbReference>
<dbReference type="SMART" id="SM00487">
    <property type="entry name" value="DEXDc"/>
    <property type="match status" value="1"/>
</dbReference>
<dbReference type="GO" id="GO:0006269">
    <property type="term" value="P:DNA replication, synthesis of primer"/>
    <property type="evidence" value="ECO:0007669"/>
    <property type="project" value="UniProtKB-KW"/>
</dbReference>
<dbReference type="GO" id="GO:0006310">
    <property type="term" value="P:DNA recombination"/>
    <property type="evidence" value="ECO:0007669"/>
    <property type="project" value="InterPro"/>
</dbReference>
<keyword evidence="5 12" id="KW-0378">Hydrolase</keyword>
<evidence type="ECO:0000256" key="8">
    <source>
        <dbReference type="ARBA" id="ARBA00022840"/>
    </source>
</evidence>
<evidence type="ECO:0000256" key="9">
    <source>
        <dbReference type="ARBA" id="ARBA00023125"/>
    </source>
</evidence>
<feature type="binding site" evidence="12">
    <location>
        <position position="445"/>
    </location>
    <ligand>
        <name>Zn(2+)</name>
        <dbReference type="ChEBI" id="CHEBI:29105"/>
        <label>2</label>
    </ligand>
</feature>
<organism evidence="14 15">
    <name type="scientific">Rhizomicrobium palustre</name>
    <dbReference type="NCBI Taxonomy" id="189966"/>
    <lineage>
        <taxon>Bacteria</taxon>
        <taxon>Pseudomonadati</taxon>
        <taxon>Pseudomonadota</taxon>
        <taxon>Alphaproteobacteria</taxon>
        <taxon>Micropepsales</taxon>
        <taxon>Micropepsaceae</taxon>
        <taxon>Rhizomicrobium</taxon>
    </lineage>
</organism>
<dbReference type="PANTHER" id="PTHR30580">
    <property type="entry name" value="PRIMOSOMAL PROTEIN N"/>
    <property type="match status" value="1"/>
</dbReference>
<comment type="similarity">
    <text evidence="12">Belongs to the helicase family. PriA subfamily.</text>
</comment>
<dbReference type="GO" id="GO:0016787">
    <property type="term" value="F:hydrolase activity"/>
    <property type="evidence" value="ECO:0007669"/>
    <property type="project" value="UniProtKB-KW"/>
</dbReference>